<keyword evidence="2" id="KW-0812">Transmembrane</keyword>
<dbReference type="AlphaFoldDB" id="A0A1G8NKK1"/>
<keyword evidence="4" id="KW-1185">Reference proteome</keyword>
<dbReference type="Proteomes" id="UP000199258">
    <property type="component" value="Unassembled WGS sequence"/>
</dbReference>
<protein>
    <submittedName>
        <fullName evidence="3">Uncharacterized protein</fullName>
    </submittedName>
</protein>
<keyword evidence="2" id="KW-0472">Membrane</keyword>
<dbReference type="RefSeq" id="WP_090588117.1">
    <property type="nucleotide sequence ID" value="NZ_FNDT01000024.1"/>
</dbReference>
<dbReference type="STRING" id="335973.SAMN04488693_12431"/>
<keyword evidence="2" id="KW-1133">Transmembrane helix</keyword>
<evidence type="ECO:0000313" key="4">
    <source>
        <dbReference type="Proteomes" id="UP000199258"/>
    </source>
</evidence>
<proteinExistence type="predicted"/>
<sequence length="280" mass="29499">MDRIENLIRGLDPVRAEREASDSPTEIIAFPVDTGHKDIGPAMNTEPMDNPHSAGADPQSDDGNDAFSDDSPVLVPLRRRRRIAVVLAGAAAAAVVAGAVVVGGSLGADAPLPAATTDPLATAEASQDATTAPSPSPEPTAEPSVEPTGVPTGPPADEGCRVQDVDRVMEQGSDFMSLTPFAADPDHYAVVGCTEDWMAMEVTDAGFEANPQDGGNTWYYIARRVDGQWLVESAGYSAITRWEFLPVTEGRTPQEMMDQQFIDAGIPVELRSALVGDGPE</sequence>
<evidence type="ECO:0000256" key="2">
    <source>
        <dbReference type="SAM" id="Phobius"/>
    </source>
</evidence>
<feature type="region of interest" description="Disordered" evidence="1">
    <location>
        <begin position="15"/>
        <end position="71"/>
    </location>
</feature>
<feature type="region of interest" description="Disordered" evidence="1">
    <location>
        <begin position="118"/>
        <end position="160"/>
    </location>
</feature>
<evidence type="ECO:0000256" key="1">
    <source>
        <dbReference type="SAM" id="MobiDB-lite"/>
    </source>
</evidence>
<feature type="compositionally biased region" description="Acidic residues" evidence="1">
    <location>
        <begin position="59"/>
        <end position="68"/>
    </location>
</feature>
<feature type="transmembrane region" description="Helical" evidence="2">
    <location>
        <begin position="83"/>
        <end position="106"/>
    </location>
</feature>
<organism evidence="3 4">
    <name type="scientific">Arthrobacter subterraneus</name>
    <dbReference type="NCBI Taxonomy" id="335973"/>
    <lineage>
        <taxon>Bacteria</taxon>
        <taxon>Bacillati</taxon>
        <taxon>Actinomycetota</taxon>
        <taxon>Actinomycetes</taxon>
        <taxon>Micrococcales</taxon>
        <taxon>Micrococcaceae</taxon>
        <taxon>Arthrobacter</taxon>
    </lineage>
</organism>
<dbReference type="OrthoDB" id="4924192at2"/>
<gene>
    <name evidence="3" type="ORF">SAMN04488693_12431</name>
</gene>
<feature type="compositionally biased region" description="Low complexity" evidence="1">
    <location>
        <begin position="118"/>
        <end position="133"/>
    </location>
</feature>
<accession>A0A1G8NKK1</accession>
<name>A0A1G8NKK1_9MICC</name>
<dbReference type="EMBL" id="FNDT01000024">
    <property type="protein sequence ID" value="SDI80811.1"/>
    <property type="molecule type" value="Genomic_DNA"/>
</dbReference>
<reference evidence="3 4" key="1">
    <citation type="submission" date="2016-10" db="EMBL/GenBank/DDBJ databases">
        <authorList>
            <person name="de Groot N.N."/>
        </authorList>
    </citation>
    <scope>NUCLEOTIDE SEQUENCE [LARGE SCALE GENOMIC DNA]</scope>
    <source>
        <strain evidence="3 4">NP_1H</strain>
    </source>
</reference>
<evidence type="ECO:0000313" key="3">
    <source>
        <dbReference type="EMBL" id="SDI80811.1"/>
    </source>
</evidence>